<dbReference type="AlphaFoldDB" id="A0ABD5PB14"/>
<dbReference type="NCBIfam" id="TIGR04088">
    <property type="entry name" value="cognate_SipW"/>
    <property type="match status" value="1"/>
</dbReference>
<gene>
    <name evidence="2" type="ORF">ACFO0N_07940</name>
</gene>
<evidence type="ECO:0000256" key="1">
    <source>
        <dbReference type="SAM" id="Phobius"/>
    </source>
</evidence>
<dbReference type="PROSITE" id="PS51318">
    <property type="entry name" value="TAT"/>
    <property type="match status" value="1"/>
</dbReference>
<dbReference type="InterPro" id="IPR023833">
    <property type="entry name" value="Signal_pept_SipW-depend-type"/>
</dbReference>
<evidence type="ECO:0000313" key="2">
    <source>
        <dbReference type="EMBL" id="MFC4357878.1"/>
    </source>
</evidence>
<dbReference type="EMBL" id="JBHSDS010000005">
    <property type="protein sequence ID" value="MFC4357878.1"/>
    <property type="molecule type" value="Genomic_DNA"/>
</dbReference>
<proteinExistence type="predicted"/>
<accession>A0ABD5PB14</accession>
<dbReference type="Proteomes" id="UP001595921">
    <property type="component" value="Unassembled WGS sequence"/>
</dbReference>
<organism evidence="2 3">
    <name type="scientific">Halobium salinum</name>
    <dbReference type="NCBI Taxonomy" id="1364940"/>
    <lineage>
        <taxon>Archaea</taxon>
        <taxon>Methanobacteriati</taxon>
        <taxon>Methanobacteriota</taxon>
        <taxon>Stenosarchaea group</taxon>
        <taxon>Halobacteria</taxon>
        <taxon>Halobacteriales</taxon>
        <taxon>Haloferacaceae</taxon>
        <taxon>Halobium</taxon>
    </lineage>
</organism>
<keyword evidence="1" id="KW-0812">Transmembrane</keyword>
<dbReference type="InterPro" id="IPR006311">
    <property type="entry name" value="TAT_signal"/>
</dbReference>
<protein>
    <submittedName>
        <fullName evidence="2">SipW-dependent-type signal peptide-containing protein</fullName>
    </submittedName>
</protein>
<name>A0ABD5PB14_9EURY</name>
<feature type="transmembrane region" description="Helical" evidence="1">
    <location>
        <begin position="12"/>
        <end position="35"/>
    </location>
</feature>
<reference evidence="2 3" key="1">
    <citation type="journal article" date="2019" name="Int. J. Syst. Evol. Microbiol.">
        <title>The Global Catalogue of Microorganisms (GCM) 10K type strain sequencing project: providing services to taxonomists for standard genome sequencing and annotation.</title>
        <authorList>
            <consortium name="The Broad Institute Genomics Platform"/>
            <consortium name="The Broad Institute Genome Sequencing Center for Infectious Disease"/>
            <person name="Wu L."/>
            <person name="Ma J."/>
        </authorList>
    </citation>
    <scope>NUCLEOTIDE SEQUENCE [LARGE SCALE GENOMIC DNA]</scope>
    <source>
        <strain evidence="2 3">CGMCC 1.12553</strain>
    </source>
</reference>
<sequence length="455" mass="49207">MADDNLNISRRSVLAGLGTIGIASAGAGLGTSAYFNDTEEFDGNTLTAGELDLLVGYKAYYFGAKNGRGSRHEFAKVKNGDEGDLSANLSDIKPGDALAAEFCFKIRNNPAYLWMCGELTADDENGRNEPEKHVDDSAHDGELAERMMARVAYTKGHGTDGYQGPHSVGDVSYYHDSVDDSLLVEGTLREVLDALRMGIPLDGDGDVTPPKKNRNCFDKAGDGDEYADAHVVVETWLPASVGNEVQSDSVEFDLKFYAEQCRHNDGADNPCVNVTTKRGRGWPFTTDKWSPQAIAGSRGATELRFESPDGLETQDLNTNYGYASPSEWFYNTGYDFELTFDGDDEATMTVYHDDGSTSITNTVPGAGDKLGLVAKSSDDFDFEIREVTVDDGIDSGPTSVMAPAENGDDKKHLLVEGATLGDGFTVTGTFEFVNDSKSGRVEQVGNYGMNILVKY</sequence>
<keyword evidence="1" id="KW-1133">Transmembrane helix</keyword>
<keyword evidence="3" id="KW-1185">Reference proteome</keyword>
<comment type="caution">
    <text evidence="2">The sequence shown here is derived from an EMBL/GenBank/DDBJ whole genome shotgun (WGS) entry which is preliminary data.</text>
</comment>
<evidence type="ECO:0000313" key="3">
    <source>
        <dbReference type="Proteomes" id="UP001595921"/>
    </source>
</evidence>
<keyword evidence="1" id="KW-0472">Membrane</keyword>
<dbReference type="RefSeq" id="WP_267624609.1">
    <property type="nucleotide sequence ID" value="NZ_JAODIW010000009.1"/>
</dbReference>